<feature type="region of interest" description="Disordered" evidence="1">
    <location>
        <begin position="62"/>
        <end position="130"/>
    </location>
</feature>
<dbReference type="Gene3D" id="3.30.420.10">
    <property type="entry name" value="Ribonuclease H-like superfamily/Ribonuclease H"/>
    <property type="match status" value="1"/>
</dbReference>
<feature type="compositionally biased region" description="Polar residues" evidence="1">
    <location>
        <begin position="106"/>
        <end position="123"/>
    </location>
</feature>
<evidence type="ECO:0000313" key="4">
    <source>
        <dbReference type="EMBL" id="KAG2469656.1"/>
    </source>
</evidence>
<feature type="non-terminal residue" evidence="4">
    <location>
        <position position="1"/>
    </location>
</feature>
<feature type="compositionally biased region" description="Basic and acidic residues" evidence="1">
    <location>
        <begin position="18"/>
        <end position="30"/>
    </location>
</feature>
<proteinExistence type="predicted"/>
<gene>
    <name evidence="4" type="primary">Inpp5e</name>
    <name evidence="4" type="ORF">GTO96_0023001</name>
</gene>
<evidence type="ECO:0000256" key="2">
    <source>
        <dbReference type="SAM" id="Phobius"/>
    </source>
</evidence>
<dbReference type="GO" id="GO:0003676">
    <property type="term" value="F:nucleic acid binding"/>
    <property type="evidence" value="ECO:0007669"/>
    <property type="project" value="InterPro"/>
</dbReference>
<dbReference type="Proteomes" id="UP000886611">
    <property type="component" value="Unassembled WGS sequence"/>
</dbReference>
<keyword evidence="2" id="KW-0472">Membrane</keyword>
<feature type="transmembrane region" description="Helical" evidence="2">
    <location>
        <begin position="368"/>
        <end position="386"/>
    </location>
</feature>
<feature type="region of interest" description="Disordered" evidence="1">
    <location>
        <begin position="164"/>
        <end position="198"/>
    </location>
</feature>
<sequence length="737" mass="83378">MNCYNGVPLQHLGDVSSQEEKDSGSLESKEIRQLELEAPTLRNEEFGCENFLNDTLRFPPDEVGQGALGSPVLPRLPLMPKPPEHPRLQRASSLEEKTRRRKFKSNQDTLVSTKGTGSSSAESIPSDLTGLQIRNNTSNIQGRLGNWLPSHAADSRDLQELGYSLRKDDRDRTDPTVALEPKQGLAGKPYKKKLSPLPPAGPLPAVEINVASTALRTSNRIDQDCVDYGLLAHSTLQRQSSNLSDSRLLDGLVSDTCSTSSMKSTLSVLNPIRSKDMRDRSFLEGSLLSRGALLGAEELDRYFPDRQVGIYIVTWNMQGKKEIPGNLDDLLLPTDNDFAQDFYVIGIQEGCSDRGEWEVRLQETLGPYYVMLYTAAHGVLYLTLFIRRDLMWFCSEVEHATVTTRIISQIKTKGAIGIGFTFFGTSFLFITSHFTSDVTSRYDEVFWFGDFNFRLSKDRGSVDVILKEDLGSDMSRLLQYDQLAKEMKDGSVFKGFNEAVIQFPPTYKFDTGCDIYDSTTKQRIPSYTDRVLYKSRHKDDIKVVKYGCCSTIKTSDHRPVMGMFQVKLRPGRDNIPLGAGQFHRDVYLEGIKRRISRELQRKQALRNQKSSAFFTRLLIRMVVCSIEQRVFMVQNYWVTNSFKQRMDDPELMEGYFQQDGATCHTSAKSMAEMESFFGNRIISKGLWPPRSPDLTPPDFFLCGMLKGKGYRNEPHTVKDLKENIQHKIAVVTHGAPR</sequence>
<feature type="compositionally biased region" description="Basic and acidic residues" evidence="1">
    <location>
        <begin position="164"/>
        <end position="174"/>
    </location>
</feature>
<dbReference type="EMBL" id="JAATIS010000147">
    <property type="protein sequence ID" value="KAG2469656.1"/>
    <property type="molecule type" value="Genomic_DNA"/>
</dbReference>
<dbReference type="GO" id="GO:0005634">
    <property type="term" value="C:nucleus"/>
    <property type="evidence" value="ECO:0007669"/>
    <property type="project" value="TreeGrafter"/>
</dbReference>
<evidence type="ECO:0000259" key="3">
    <source>
        <dbReference type="SMART" id="SM00128"/>
    </source>
</evidence>
<feature type="transmembrane region" description="Helical" evidence="2">
    <location>
        <begin position="415"/>
        <end position="434"/>
    </location>
</feature>
<dbReference type="InterPro" id="IPR036691">
    <property type="entry name" value="Endo/exonu/phosph_ase_sf"/>
</dbReference>
<reference evidence="4 5" key="1">
    <citation type="journal article" date="2021" name="Cell">
        <title>Tracing the genetic footprints of vertebrate landing in non-teleost ray-finned fishes.</title>
        <authorList>
            <person name="Bi X."/>
            <person name="Wang K."/>
            <person name="Yang L."/>
            <person name="Pan H."/>
            <person name="Jiang H."/>
            <person name="Wei Q."/>
            <person name="Fang M."/>
            <person name="Yu H."/>
            <person name="Zhu C."/>
            <person name="Cai Y."/>
            <person name="He Y."/>
            <person name="Gan X."/>
            <person name="Zeng H."/>
            <person name="Yu D."/>
            <person name="Zhu Y."/>
            <person name="Jiang H."/>
            <person name="Qiu Q."/>
            <person name="Yang H."/>
            <person name="Zhang Y.E."/>
            <person name="Wang W."/>
            <person name="Zhu M."/>
            <person name="He S."/>
            <person name="Zhang G."/>
        </authorList>
    </citation>
    <scope>NUCLEOTIDE SEQUENCE [LARGE SCALE GENOMIC DNA]</scope>
    <source>
        <strain evidence="4">Bchr_013</strain>
    </source>
</reference>
<organism evidence="4 5">
    <name type="scientific">Polypterus senegalus</name>
    <name type="common">Senegal bichir</name>
    <dbReference type="NCBI Taxonomy" id="55291"/>
    <lineage>
        <taxon>Eukaryota</taxon>
        <taxon>Metazoa</taxon>
        <taxon>Chordata</taxon>
        <taxon>Craniata</taxon>
        <taxon>Vertebrata</taxon>
        <taxon>Euteleostomi</taxon>
        <taxon>Actinopterygii</taxon>
        <taxon>Polypteriformes</taxon>
        <taxon>Polypteridae</taxon>
        <taxon>Polypterus</taxon>
    </lineage>
</organism>
<dbReference type="GO" id="GO:0005794">
    <property type="term" value="C:Golgi apparatus"/>
    <property type="evidence" value="ECO:0007669"/>
    <property type="project" value="TreeGrafter"/>
</dbReference>
<feature type="non-terminal residue" evidence="4">
    <location>
        <position position="737"/>
    </location>
</feature>
<keyword evidence="2" id="KW-1133">Transmembrane helix</keyword>
<dbReference type="PANTHER" id="PTHR46625">
    <property type="entry name" value="72 KDA INOSITOL POLYPHOSPHATE 5-PHOSPHATASE"/>
    <property type="match status" value="1"/>
</dbReference>
<keyword evidence="2" id="KW-0812">Transmembrane</keyword>
<name>A0A8X7XK48_POLSE</name>
<dbReference type="AlphaFoldDB" id="A0A8X7XK48"/>
<feature type="region of interest" description="Disordered" evidence="1">
    <location>
        <begin position="1"/>
        <end position="30"/>
    </location>
</feature>
<comment type="caution">
    <text evidence="4">The sequence shown here is derived from an EMBL/GenBank/DDBJ whole genome shotgun (WGS) entry which is preliminary data.</text>
</comment>
<dbReference type="Gene3D" id="3.60.10.10">
    <property type="entry name" value="Endonuclease/exonuclease/phosphatase"/>
    <property type="match status" value="2"/>
</dbReference>
<keyword evidence="5" id="KW-1185">Reference proteome</keyword>
<dbReference type="Pfam" id="PF22669">
    <property type="entry name" value="Exo_endo_phos2"/>
    <property type="match status" value="2"/>
</dbReference>
<dbReference type="SUPFAM" id="SSF56219">
    <property type="entry name" value="DNase I-like"/>
    <property type="match status" value="1"/>
</dbReference>
<protein>
    <submittedName>
        <fullName evidence="4">INP5E phosphatase</fullName>
    </submittedName>
</protein>
<dbReference type="InterPro" id="IPR000300">
    <property type="entry name" value="IPPc"/>
</dbReference>
<dbReference type="InterPro" id="IPR036397">
    <property type="entry name" value="RNaseH_sf"/>
</dbReference>
<evidence type="ECO:0000256" key="1">
    <source>
        <dbReference type="SAM" id="MobiDB-lite"/>
    </source>
</evidence>
<dbReference type="GO" id="GO:0005930">
    <property type="term" value="C:axoneme"/>
    <property type="evidence" value="ECO:0007669"/>
    <property type="project" value="TreeGrafter"/>
</dbReference>
<dbReference type="PANTHER" id="PTHR46625:SF1">
    <property type="entry name" value="PHOSPHATIDYLINOSITOL POLYPHOSPHATE 5-PHOSPHATASE TYPE IV"/>
    <property type="match status" value="1"/>
</dbReference>
<evidence type="ECO:0000313" key="5">
    <source>
        <dbReference type="Proteomes" id="UP000886611"/>
    </source>
</evidence>
<feature type="domain" description="Inositol polyphosphate-related phosphatase" evidence="3">
    <location>
        <begin position="306"/>
        <end position="572"/>
    </location>
</feature>
<feature type="compositionally biased region" description="Basic and acidic residues" evidence="1">
    <location>
        <begin position="82"/>
        <end position="98"/>
    </location>
</feature>
<dbReference type="GO" id="GO:0004445">
    <property type="term" value="F:inositol-polyphosphate 5-phosphatase activity"/>
    <property type="evidence" value="ECO:0007669"/>
    <property type="project" value="InterPro"/>
</dbReference>
<dbReference type="InterPro" id="IPR042478">
    <property type="entry name" value="INPP5E"/>
</dbReference>
<accession>A0A8X7XK48</accession>
<dbReference type="GO" id="GO:0004439">
    <property type="term" value="F:phosphatidylinositol-4,5-bisphosphate 5-phosphatase activity"/>
    <property type="evidence" value="ECO:0007669"/>
    <property type="project" value="TreeGrafter"/>
</dbReference>
<dbReference type="SMART" id="SM00128">
    <property type="entry name" value="IPPc"/>
    <property type="match status" value="1"/>
</dbReference>
<dbReference type="GO" id="GO:0046856">
    <property type="term" value="P:phosphatidylinositol dephosphorylation"/>
    <property type="evidence" value="ECO:0007669"/>
    <property type="project" value="InterPro"/>
</dbReference>